<evidence type="ECO:0000256" key="5">
    <source>
        <dbReference type="ARBA" id="ARBA00023253"/>
    </source>
</evidence>
<dbReference type="GO" id="GO:0016491">
    <property type="term" value="F:oxidoreductase activity"/>
    <property type="evidence" value="ECO:0007669"/>
    <property type="project" value="UniProtKB-KW"/>
</dbReference>
<name>A0AAE0D241_COLKA</name>
<dbReference type="PANTHER" id="PTHR10209">
    <property type="entry name" value="OXIDOREDUCTASE, 2OG-FE II OXYGENASE FAMILY PROTEIN"/>
    <property type="match status" value="1"/>
</dbReference>
<keyword evidence="9" id="KW-1185">Reference proteome</keyword>
<evidence type="ECO:0000256" key="1">
    <source>
        <dbReference type="ARBA" id="ARBA00022679"/>
    </source>
</evidence>
<dbReference type="PANTHER" id="PTHR10209:SF804">
    <property type="entry name" value="FE2OG DIOXYGENASE DOMAIN-CONTAINING PROTEIN"/>
    <property type="match status" value="1"/>
</dbReference>
<dbReference type="InterPro" id="IPR027443">
    <property type="entry name" value="IPNS-like_sf"/>
</dbReference>
<evidence type="ECO:0000313" key="9">
    <source>
        <dbReference type="Proteomes" id="UP001281614"/>
    </source>
</evidence>
<dbReference type="InterPro" id="IPR026992">
    <property type="entry name" value="DIOX_N"/>
</dbReference>
<dbReference type="Gene3D" id="2.60.120.330">
    <property type="entry name" value="B-lactam Antibiotic, Isopenicillin N Synthase, Chain"/>
    <property type="match status" value="1"/>
</dbReference>
<feature type="domain" description="Non-haem dioxygenase N-terminal" evidence="7">
    <location>
        <begin position="21"/>
        <end position="72"/>
    </location>
</feature>
<keyword evidence="5" id="KW-0294">Fucose metabolism</keyword>
<protein>
    <submittedName>
        <fullName evidence="8">Alternative oxidase</fullName>
    </submittedName>
</protein>
<accession>A0AAE0D241</accession>
<dbReference type="Pfam" id="PF14226">
    <property type="entry name" value="DIOX_N"/>
    <property type="match status" value="2"/>
</dbReference>
<gene>
    <name evidence="8" type="ORF">CKAH01_18568</name>
</gene>
<dbReference type="InterPro" id="IPR019378">
    <property type="entry name" value="GDP-Fuc_O-FucTrfase"/>
</dbReference>
<dbReference type="CDD" id="cd11296">
    <property type="entry name" value="O-FucT_like"/>
    <property type="match status" value="1"/>
</dbReference>
<comment type="caution">
    <text evidence="8">The sequence shown here is derived from an EMBL/GenBank/DDBJ whole genome shotgun (WGS) entry which is preliminary data.</text>
</comment>
<keyword evidence="6" id="KW-0119">Carbohydrate metabolism</keyword>
<sequence>MSGSHQSNGAACDSHAEQPSIPLVDLEGLKNAQPQTAQQAGKALVDAFKTFGFAYVKNHGLPQETVDAAFQWVCLSRLMSVHDITTHNSIQSAKFFSLPQAEKEIAPHPPEGWWHRGYSGIGREKVTQMVFDADEIRERRKIPDFKESYEIGREDDDHLPNSWIPDESLPGFRAFFNSFYEDCYRLELHLLRGMALGMGLDEAFFQGYHVNKDNQIRLLHYPPAEEKLLRAGKVERLGAHTDFGSMTLLFHLDDDDRYSAASANVPASIPASDYQSNYGSDRSRQQETLQSPLNQAAFQAHWLENDLGGPFDGSRIFELCNKTTWRDDIVLHMRHSRGGLGNVRGTILDFLYEAMLFGAHIVMPSYVKRTDANLDWMDESNGYHDYDNLFDKAWFLRQMGEHCPQMKTYPAPEDAPVEATPRGEYTIPGARSDKSPDKTEDGVRASLGAWLKSQEDYVETTPSLVPITAGLLNFDFYAKPGLRTALGRLVRVSPAVRELAAEAMWTMRERFDLGATLDPREQIHRGAYCGVHLRTEDDAARSGWLKAEAGFDGQTDWHIATCAGLGLRVIYVATGERKDIERFAVKAKEQAGIIVVGKNDLLDEPALAAALGNMSWDQQGALDYEVLARSSYFRGPRMSSFSWSLAIRRHFNSEGDGSAKWVNPYAINEDEPRVTYDDGLSRIILKAARVDFLEANAPRGMFP</sequence>
<keyword evidence="4" id="KW-0408">Iron</keyword>
<evidence type="ECO:0000256" key="4">
    <source>
        <dbReference type="ARBA" id="ARBA00023004"/>
    </source>
</evidence>
<evidence type="ECO:0000256" key="3">
    <source>
        <dbReference type="ARBA" id="ARBA00023002"/>
    </source>
</evidence>
<feature type="domain" description="Non-haem dioxygenase N-terminal" evidence="7">
    <location>
        <begin position="91"/>
        <end position="164"/>
    </location>
</feature>
<dbReference type="AlphaFoldDB" id="A0AAE0D241"/>
<dbReference type="Pfam" id="PF10250">
    <property type="entry name" value="O-FucT"/>
    <property type="match status" value="1"/>
</dbReference>
<keyword evidence="1" id="KW-0808">Transferase</keyword>
<proteinExistence type="predicted"/>
<evidence type="ECO:0000259" key="7">
    <source>
        <dbReference type="Pfam" id="PF14226"/>
    </source>
</evidence>
<dbReference type="SUPFAM" id="SSF51197">
    <property type="entry name" value="Clavaminate synthase-like"/>
    <property type="match status" value="1"/>
</dbReference>
<dbReference type="EMBL" id="VYYT01000347">
    <property type="protein sequence ID" value="KAK2740622.1"/>
    <property type="molecule type" value="Genomic_DNA"/>
</dbReference>
<evidence type="ECO:0000256" key="2">
    <source>
        <dbReference type="ARBA" id="ARBA00022723"/>
    </source>
</evidence>
<evidence type="ECO:0000256" key="6">
    <source>
        <dbReference type="ARBA" id="ARBA00023277"/>
    </source>
</evidence>
<keyword evidence="3" id="KW-0560">Oxidoreductase</keyword>
<dbReference type="Gene3D" id="3.40.50.11350">
    <property type="match status" value="1"/>
</dbReference>
<keyword evidence="2" id="KW-0479">Metal-binding</keyword>
<dbReference type="Proteomes" id="UP001281614">
    <property type="component" value="Unassembled WGS sequence"/>
</dbReference>
<evidence type="ECO:0000313" key="8">
    <source>
        <dbReference type="EMBL" id="KAK2740622.1"/>
    </source>
</evidence>
<dbReference type="GO" id="GO:0046872">
    <property type="term" value="F:metal ion binding"/>
    <property type="evidence" value="ECO:0007669"/>
    <property type="project" value="UniProtKB-KW"/>
</dbReference>
<reference evidence="8" key="1">
    <citation type="submission" date="2023-02" db="EMBL/GenBank/DDBJ databases">
        <title>Colletotrichum kahawae CIFC_Que2 genome sequencing and assembly.</title>
        <authorList>
            <person name="Baroncelli R."/>
        </authorList>
    </citation>
    <scope>NUCLEOTIDE SEQUENCE</scope>
    <source>
        <strain evidence="8">CIFC_Que2</strain>
    </source>
</reference>
<organism evidence="8 9">
    <name type="scientific">Colletotrichum kahawae</name>
    <name type="common">Coffee berry disease fungus</name>
    <dbReference type="NCBI Taxonomy" id="34407"/>
    <lineage>
        <taxon>Eukaryota</taxon>
        <taxon>Fungi</taxon>
        <taxon>Dikarya</taxon>
        <taxon>Ascomycota</taxon>
        <taxon>Pezizomycotina</taxon>
        <taxon>Sordariomycetes</taxon>
        <taxon>Hypocreomycetidae</taxon>
        <taxon>Glomerellales</taxon>
        <taxon>Glomerellaceae</taxon>
        <taxon>Colletotrichum</taxon>
        <taxon>Colletotrichum gloeosporioides species complex</taxon>
    </lineage>
</organism>